<accession>A0ABW4Q9Q6</accession>
<dbReference type="Proteomes" id="UP001597307">
    <property type="component" value="Unassembled WGS sequence"/>
</dbReference>
<organism evidence="2 3">
    <name type="scientific">Arthrobacter flavus</name>
    <dbReference type="NCBI Taxonomy" id="95172"/>
    <lineage>
        <taxon>Bacteria</taxon>
        <taxon>Bacillati</taxon>
        <taxon>Actinomycetota</taxon>
        <taxon>Actinomycetes</taxon>
        <taxon>Micrococcales</taxon>
        <taxon>Micrococcaceae</taxon>
        <taxon>Arthrobacter</taxon>
    </lineage>
</organism>
<evidence type="ECO:0000256" key="1">
    <source>
        <dbReference type="SAM" id="SignalP"/>
    </source>
</evidence>
<gene>
    <name evidence="2" type="ORF">ACFSFX_12680</name>
</gene>
<dbReference type="RefSeq" id="WP_343879503.1">
    <property type="nucleotide sequence ID" value="NZ_BAAAIJ010000036.1"/>
</dbReference>
<sequence>MRTRSFRQRAVTLGVLLVTALGSTGSAATGSAAPVTTYDPPWGWPLTPTPIVLRHFDPPAQRWLPGHRGGRSGCY</sequence>
<name>A0ABW4Q9Q6_9MICC</name>
<evidence type="ECO:0000313" key="3">
    <source>
        <dbReference type="Proteomes" id="UP001597307"/>
    </source>
</evidence>
<proteinExistence type="predicted"/>
<feature type="signal peptide" evidence="1">
    <location>
        <begin position="1"/>
        <end position="27"/>
    </location>
</feature>
<protein>
    <recommendedName>
        <fullName evidence="4">Secreted protein</fullName>
    </recommendedName>
</protein>
<reference evidence="3" key="1">
    <citation type="journal article" date="2019" name="Int. J. Syst. Evol. Microbiol.">
        <title>The Global Catalogue of Microorganisms (GCM) 10K type strain sequencing project: providing services to taxonomists for standard genome sequencing and annotation.</title>
        <authorList>
            <consortium name="The Broad Institute Genomics Platform"/>
            <consortium name="The Broad Institute Genome Sequencing Center for Infectious Disease"/>
            <person name="Wu L."/>
            <person name="Ma J."/>
        </authorList>
    </citation>
    <scope>NUCLEOTIDE SEQUENCE [LARGE SCALE GENOMIC DNA]</scope>
    <source>
        <strain evidence="3">JCM 11496</strain>
    </source>
</reference>
<keyword evidence="1" id="KW-0732">Signal</keyword>
<dbReference type="EMBL" id="JBHUGA010000052">
    <property type="protein sequence ID" value="MFD1847448.1"/>
    <property type="molecule type" value="Genomic_DNA"/>
</dbReference>
<comment type="caution">
    <text evidence="2">The sequence shown here is derived from an EMBL/GenBank/DDBJ whole genome shotgun (WGS) entry which is preliminary data.</text>
</comment>
<evidence type="ECO:0000313" key="2">
    <source>
        <dbReference type="EMBL" id="MFD1847448.1"/>
    </source>
</evidence>
<keyword evidence="3" id="KW-1185">Reference proteome</keyword>
<feature type="chain" id="PRO_5047187418" description="Secreted protein" evidence="1">
    <location>
        <begin position="28"/>
        <end position="75"/>
    </location>
</feature>
<evidence type="ECO:0008006" key="4">
    <source>
        <dbReference type="Google" id="ProtNLM"/>
    </source>
</evidence>